<gene>
    <name evidence="1" type="ORF">O3G_MSEX015381</name>
</gene>
<organism evidence="1 2">
    <name type="scientific">Manduca sexta</name>
    <name type="common">Tobacco hawkmoth</name>
    <name type="synonym">Tobacco hornworm</name>
    <dbReference type="NCBI Taxonomy" id="7130"/>
    <lineage>
        <taxon>Eukaryota</taxon>
        <taxon>Metazoa</taxon>
        <taxon>Ecdysozoa</taxon>
        <taxon>Arthropoda</taxon>
        <taxon>Hexapoda</taxon>
        <taxon>Insecta</taxon>
        <taxon>Pterygota</taxon>
        <taxon>Neoptera</taxon>
        <taxon>Endopterygota</taxon>
        <taxon>Lepidoptera</taxon>
        <taxon>Glossata</taxon>
        <taxon>Ditrysia</taxon>
        <taxon>Bombycoidea</taxon>
        <taxon>Sphingidae</taxon>
        <taxon>Sphinginae</taxon>
        <taxon>Sphingini</taxon>
        <taxon>Manduca</taxon>
    </lineage>
</organism>
<feature type="non-terminal residue" evidence="1">
    <location>
        <position position="81"/>
    </location>
</feature>
<dbReference type="Proteomes" id="UP000791440">
    <property type="component" value="Unassembled WGS sequence"/>
</dbReference>
<comment type="caution">
    <text evidence="1">The sequence shown here is derived from an EMBL/GenBank/DDBJ whole genome shotgun (WGS) entry which is preliminary data.</text>
</comment>
<evidence type="ECO:0000313" key="1">
    <source>
        <dbReference type="EMBL" id="KAG6465771.1"/>
    </source>
</evidence>
<reference evidence="1" key="2">
    <citation type="submission" date="2020-12" db="EMBL/GenBank/DDBJ databases">
        <authorList>
            <person name="Kanost M."/>
        </authorList>
    </citation>
    <scope>NUCLEOTIDE SEQUENCE</scope>
</reference>
<dbReference type="EMBL" id="JH669747">
    <property type="protein sequence ID" value="KAG6465771.1"/>
    <property type="molecule type" value="Genomic_DNA"/>
</dbReference>
<reference evidence="1" key="1">
    <citation type="journal article" date="2016" name="Insect Biochem. Mol. Biol.">
        <title>Multifaceted biological insights from a draft genome sequence of the tobacco hornworm moth, Manduca sexta.</title>
        <authorList>
            <person name="Kanost M.R."/>
            <person name="Arrese E.L."/>
            <person name="Cao X."/>
            <person name="Chen Y.R."/>
            <person name="Chellapilla S."/>
            <person name="Goldsmith M.R."/>
            <person name="Grosse-Wilde E."/>
            <person name="Heckel D.G."/>
            <person name="Herndon N."/>
            <person name="Jiang H."/>
            <person name="Papanicolaou A."/>
            <person name="Qu J."/>
            <person name="Soulages J.L."/>
            <person name="Vogel H."/>
            <person name="Walters J."/>
            <person name="Waterhouse R.M."/>
            <person name="Ahn S.J."/>
            <person name="Almeida F.C."/>
            <person name="An C."/>
            <person name="Aqrawi P."/>
            <person name="Bretschneider A."/>
            <person name="Bryant W.B."/>
            <person name="Bucks S."/>
            <person name="Chao H."/>
            <person name="Chevignon G."/>
            <person name="Christen J.M."/>
            <person name="Clarke D.F."/>
            <person name="Dittmer N.T."/>
            <person name="Ferguson L.C.F."/>
            <person name="Garavelou S."/>
            <person name="Gordon K.H.J."/>
            <person name="Gunaratna R.T."/>
            <person name="Han Y."/>
            <person name="Hauser F."/>
            <person name="He Y."/>
            <person name="Heidel-Fischer H."/>
            <person name="Hirsh A."/>
            <person name="Hu Y."/>
            <person name="Jiang H."/>
            <person name="Kalra D."/>
            <person name="Klinner C."/>
            <person name="Konig C."/>
            <person name="Kovar C."/>
            <person name="Kroll A.R."/>
            <person name="Kuwar S.S."/>
            <person name="Lee S.L."/>
            <person name="Lehman R."/>
            <person name="Li K."/>
            <person name="Li Z."/>
            <person name="Liang H."/>
            <person name="Lovelace S."/>
            <person name="Lu Z."/>
            <person name="Mansfield J.H."/>
            <person name="McCulloch K.J."/>
            <person name="Mathew T."/>
            <person name="Morton B."/>
            <person name="Muzny D.M."/>
            <person name="Neunemann D."/>
            <person name="Ongeri F."/>
            <person name="Pauchet Y."/>
            <person name="Pu L.L."/>
            <person name="Pyrousis I."/>
            <person name="Rao X.J."/>
            <person name="Redding A."/>
            <person name="Roesel C."/>
            <person name="Sanchez-Gracia A."/>
            <person name="Schaack S."/>
            <person name="Shukla A."/>
            <person name="Tetreau G."/>
            <person name="Wang Y."/>
            <person name="Xiong G.H."/>
            <person name="Traut W."/>
            <person name="Walsh T.K."/>
            <person name="Worley K.C."/>
            <person name="Wu D."/>
            <person name="Wu W."/>
            <person name="Wu Y.Q."/>
            <person name="Zhang X."/>
            <person name="Zou Z."/>
            <person name="Zucker H."/>
            <person name="Briscoe A.D."/>
            <person name="Burmester T."/>
            <person name="Clem R.J."/>
            <person name="Feyereisen R."/>
            <person name="Grimmelikhuijzen C.J.P."/>
            <person name="Hamodrakas S.J."/>
            <person name="Hansson B.S."/>
            <person name="Huguet E."/>
            <person name="Jermiin L.S."/>
            <person name="Lan Q."/>
            <person name="Lehman H.K."/>
            <person name="Lorenzen M."/>
            <person name="Merzendorfer H."/>
            <person name="Michalopoulos I."/>
            <person name="Morton D.B."/>
            <person name="Muthukrishnan S."/>
            <person name="Oakeshott J.G."/>
            <person name="Palmer W."/>
            <person name="Park Y."/>
            <person name="Passarelli A.L."/>
            <person name="Rozas J."/>
            <person name="Schwartz L.M."/>
            <person name="Smith W."/>
            <person name="Southgate A."/>
            <person name="Vilcinskas A."/>
            <person name="Vogt R."/>
            <person name="Wang P."/>
            <person name="Werren J."/>
            <person name="Yu X.Q."/>
            <person name="Zhou J.J."/>
            <person name="Brown S.J."/>
            <person name="Scherer S.E."/>
            <person name="Richards S."/>
            <person name="Blissard G.W."/>
        </authorList>
    </citation>
    <scope>NUCLEOTIDE SEQUENCE</scope>
</reference>
<accession>A0A922D277</accession>
<evidence type="ECO:0008006" key="3">
    <source>
        <dbReference type="Google" id="ProtNLM"/>
    </source>
</evidence>
<dbReference type="AlphaFoldDB" id="A0A922D277"/>
<evidence type="ECO:0000313" key="2">
    <source>
        <dbReference type="Proteomes" id="UP000791440"/>
    </source>
</evidence>
<name>A0A922D277_MANSE</name>
<proteinExistence type="predicted"/>
<sequence>MSVEVNPLNMNGICVGCLSSDRKLKILSNEETKLFVQEFLDSFDMVKESVLLCWECVAIVQKTARFKKQVKYAKSYLMTCL</sequence>
<protein>
    <recommendedName>
        <fullName evidence="3">ZAD domain-containing protein</fullName>
    </recommendedName>
</protein>
<keyword evidence="2" id="KW-1185">Reference proteome</keyword>